<name>A0ABX7EZ40_9HYPH</name>
<dbReference type="Pfam" id="PF09550">
    <property type="entry name" value="Phage_TAC_6"/>
    <property type="match status" value="1"/>
</dbReference>
<protein>
    <submittedName>
        <fullName evidence="1">Phage tail assembly chaperone</fullName>
    </submittedName>
</protein>
<sequence>MRAAGGREARPFPWGTVMTLGLFRLRLSPEVFWGLSLTELAAMAGAFGEPAGLSRGEVEALMRQFPD</sequence>
<accession>A0ABX7EZ40</accession>
<evidence type="ECO:0000313" key="2">
    <source>
        <dbReference type="Proteomes" id="UP000596351"/>
    </source>
</evidence>
<dbReference type="InterPro" id="IPR019056">
    <property type="entry name" value="Phage_TAC_6"/>
</dbReference>
<dbReference type="InterPro" id="IPR011739">
    <property type="entry name" value="GTA_rcc01693"/>
</dbReference>
<dbReference type="Proteomes" id="UP000596351">
    <property type="component" value="Chromosome"/>
</dbReference>
<dbReference type="EMBL" id="CP032405">
    <property type="protein sequence ID" value="QRF52401.1"/>
    <property type="molecule type" value="Genomic_DNA"/>
</dbReference>
<organism evidence="1 2">
    <name type="scientific">Rhizobium rosettiformans</name>
    <dbReference type="NCBI Taxonomy" id="1368430"/>
    <lineage>
        <taxon>Bacteria</taxon>
        <taxon>Pseudomonadati</taxon>
        <taxon>Pseudomonadota</taxon>
        <taxon>Alphaproteobacteria</taxon>
        <taxon>Hyphomicrobiales</taxon>
        <taxon>Rhizobiaceae</taxon>
        <taxon>Rhizobium/Agrobacterium group</taxon>
        <taxon>Rhizobium</taxon>
    </lineage>
</organism>
<gene>
    <name evidence="1" type="ORF">D4A92_13660</name>
</gene>
<reference evidence="1 2" key="1">
    <citation type="submission" date="2018-09" db="EMBL/GenBank/DDBJ databases">
        <title>Rhizobium sp. MAE2-X.</title>
        <authorList>
            <person name="Lee Y."/>
            <person name="Jeon C.O."/>
        </authorList>
    </citation>
    <scope>NUCLEOTIDE SEQUENCE [LARGE SCALE GENOMIC DNA]</scope>
    <source>
        <strain evidence="1 2">MAE2-X</strain>
    </source>
</reference>
<evidence type="ECO:0000313" key="1">
    <source>
        <dbReference type="EMBL" id="QRF52401.1"/>
    </source>
</evidence>
<keyword evidence="2" id="KW-1185">Reference proteome</keyword>
<dbReference type="NCBIfam" id="TIGR02216">
    <property type="entry name" value="phage_TIGR02216"/>
    <property type="match status" value="1"/>
</dbReference>
<proteinExistence type="predicted"/>